<evidence type="ECO:0000256" key="9">
    <source>
        <dbReference type="ARBA" id="ARBA00022723"/>
    </source>
</evidence>
<evidence type="ECO:0000256" key="1">
    <source>
        <dbReference type="ARBA" id="ARBA00000915"/>
    </source>
</evidence>
<proteinExistence type="inferred from homology"/>
<gene>
    <name evidence="16" type="ORF">METZ01_LOCUS13939</name>
</gene>
<evidence type="ECO:0000256" key="8">
    <source>
        <dbReference type="ARBA" id="ARBA00022679"/>
    </source>
</evidence>
<dbReference type="SUPFAM" id="SSF53850">
    <property type="entry name" value="Periplasmic binding protein-like II"/>
    <property type="match status" value="1"/>
</dbReference>
<feature type="domain" description="Histidine biosynthesis HisG C-terminal" evidence="15">
    <location>
        <begin position="216"/>
        <end position="288"/>
    </location>
</feature>
<comment type="catalytic activity">
    <reaction evidence="1">
        <text>1-(5-phospho-beta-D-ribosyl)-ATP + diphosphate = 5-phospho-alpha-D-ribose 1-diphosphate + ATP</text>
        <dbReference type="Rhea" id="RHEA:18473"/>
        <dbReference type="ChEBI" id="CHEBI:30616"/>
        <dbReference type="ChEBI" id="CHEBI:33019"/>
        <dbReference type="ChEBI" id="CHEBI:58017"/>
        <dbReference type="ChEBI" id="CHEBI:73183"/>
        <dbReference type="EC" id="2.4.2.17"/>
    </reaction>
</comment>
<comment type="pathway">
    <text evidence="3">Amino-acid biosynthesis; L-histidine biosynthesis; L-histidine from 5-phospho-alpha-D-ribose 1-diphosphate: step 1/9.</text>
</comment>
<sequence length="291" mass="31375">VLKLVLPKGSLEKSTLELFEGADLGVVRSSSVDYRATIDDPRIDEVRILRPQEIPTYVADGLFDLGITGRDWIQETGSDVVSLGELHYSKATARPVRIVVAVPGDSPVESVADLSSGVRVSSEYPELTRRFFAEQGVEADIRLSYGATEAKVPDIVDVVVDITETGRALRAAGLKVIDTILTSFTELVANPEAYADPDKRHAMEQLHRLLQGTLEARGKVLVKMNVVGDHLDAVIGLIPSMKSPTVNELFGGSGFAVETVVAKSEINVLIPALRDAGATDIIELPLSKIVH</sequence>
<evidence type="ECO:0000256" key="7">
    <source>
        <dbReference type="ARBA" id="ARBA00022676"/>
    </source>
</evidence>
<dbReference type="HAMAP" id="MF_00079">
    <property type="entry name" value="HisG_Long"/>
    <property type="match status" value="1"/>
</dbReference>
<dbReference type="PANTHER" id="PTHR21403:SF10">
    <property type="entry name" value="ATP PHOSPHORIBOSYLTRANSFERASE"/>
    <property type="match status" value="1"/>
</dbReference>
<dbReference type="InterPro" id="IPR011322">
    <property type="entry name" value="N-reg_PII-like_a/b"/>
</dbReference>
<dbReference type="InterPro" id="IPR001348">
    <property type="entry name" value="ATP_PRibTrfase_HisG"/>
</dbReference>
<dbReference type="Gene3D" id="3.40.190.10">
    <property type="entry name" value="Periplasmic binding protein-like II"/>
    <property type="match status" value="2"/>
</dbReference>
<organism evidence="16">
    <name type="scientific">marine metagenome</name>
    <dbReference type="NCBI Taxonomy" id="408172"/>
    <lineage>
        <taxon>unclassified sequences</taxon>
        <taxon>metagenomes</taxon>
        <taxon>ecological metagenomes</taxon>
    </lineage>
</organism>
<dbReference type="Gene3D" id="3.30.70.120">
    <property type="match status" value="1"/>
</dbReference>
<dbReference type="GO" id="GO:0005524">
    <property type="term" value="F:ATP binding"/>
    <property type="evidence" value="ECO:0007669"/>
    <property type="project" value="UniProtKB-KW"/>
</dbReference>
<keyword evidence="11" id="KW-0067">ATP-binding</keyword>
<keyword evidence="6" id="KW-0028">Amino-acid biosynthesis</keyword>
<feature type="domain" description="ATP phosphoribosyltransferase catalytic" evidence="14">
    <location>
        <begin position="50"/>
        <end position="211"/>
    </location>
</feature>
<keyword evidence="5" id="KW-0963">Cytoplasm</keyword>
<dbReference type="SUPFAM" id="SSF54913">
    <property type="entry name" value="GlnB-like"/>
    <property type="match status" value="1"/>
</dbReference>
<evidence type="ECO:0000256" key="3">
    <source>
        <dbReference type="ARBA" id="ARBA00004667"/>
    </source>
</evidence>
<dbReference type="GO" id="GO:0000287">
    <property type="term" value="F:magnesium ion binding"/>
    <property type="evidence" value="ECO:0007669"/>
    <property type="project" value="InterPro"/>
</dbReference>
<evidence type="ECO:0000256" key="10">
    <source>
        <dbReference type="ARBA" id="ARBA00022741"/>
    </source>
</evidence>
<evidence type="ECO:0000256" key="13">
    <source>
        <dbReference type="ARBA" id="ARBA00023102"/>
    </source>
</evidence>
<evidence type="ECO:0000259" key="14">
    <source>
        <dbReference type="Pfam" id="PF01634"/>
    </source>
</evidence>
<evidence type="ECO:0000256" key="4">
    <source>
        <dbReference type="ARBA" id="ARBA00011946"/>
    </source>
</evidence>
<dbReference type="Pfam" id="PF08029">
    <property type="entry name" value="HisG_C"/>
    <property type="match status" value="1"/>
</dbReference>
<evidence type="ECO:0000256" key="5">
    <source>
        <dbReference type="ARBA" id="ARBA00022490"/>
    </source>
</evidence>
<dbReference type="NCBIfam" id="TIGR03455">
    <property type="entry name" value="HisG_C-term"/>
    <property type="match status" value="1"/>
</dbReference>
<accession>A0A381P2C0</accession>
<dbReference type="GO" id="GO:0005737">
    <property type="term" value="C:cytoplasm"/>
    <property type="evidence" value="ECO:0007669"/>
    <property type="project" value="UniProtKB-SubCell"/>
</dbReference>
<keyword evidence="7" id="KW-0328">Glycosyltransferase</keyword>
<feature type="non-terminal residue" evidence="16">
    <location>
        <position position="1"/>
    </location>
</feature>
<dbReference type="AlphaFoldDB" id="A0A381P2C0"/>
<keyword evidence="13" id="KW-0368">Histidine biosynthesis</keyword>
<keyword evidence="8" id="KW-0808">Transferase</keyword>
<protein>
    <recommendedName>
        <fullName evidence="4">ATP phosphoribosyltransferase</fullName>
        <ecNumber evidence="4">2.4.2.17</ecNumber>
    </recommendedName>
</protein>
<evidence type="ECO:0000256" key="2">
    <source>
        <dbReference type="ARBA" id="ARBA00004496"/>
    </source>
</evidence>
<name>A0A381P2C0_9ZZZZ</name>
<evidence type="ECO:0000256" key="6">
    <source>
        <dbReference type="ARBA" id="ARBA00022605"/>
    </source>
</evidence>
<keyword evidence="12" id="KW-0460">Magnesium</keyword>
<keyword evidence="9" id="KW-0479">Metal-binding</keyword>
<keyword evidence="10" id="KW-0547">Nucleotide-binding</keyword>
<dbReference type="PANTHER" id="PTHR21403">
    <property type="entry name" value="ATP PHOSPHORIBOSYLTRANSFERASE ATP-PRTASE"/>
    <property type="match status" value="1"/>
</dbReference>
<dbReference type="EC" id="2.4.2.17" evidence="4"/>
<dbReference type="InterPro" id="IPR013820">
    <property type="entry name" value="ATP_PRibTrfase_cat"/>
</dbReference>
<evidence type="ECO:0000259" key="15">
    <source>
        <dbReference type="Pfam" id="PF08029"/>
    </source>
</evidence>
<dbReference type="GO" id="GO:0003879">
    <property type="term" value="F:ATP phosphoribosyltransferase activity"/>
    <property type="evidence" value="ECO:0007669"/>
    <property type="project" value="UniProtKB-EC"/>
</dbReference>
<dbReference type="UniPathway" id="UPA00031">
    <property type="reaction ID" value="UER00006"/>
</dbReference>
<dbReference type="EMBL" id="UINC01000778">
    <property type="protein sequence ID" value="SUZ61085.1"/>
    <property type="molecule type" value="Genomic_DNA"/>
</dbReference>
<evidence type="ECO:0000256" key="12">
    <source>
        <dbReference type="ARBA" id="ARBA00022842"/>
    </source>
</evidence>
<dbReference type="Pfam" id="PF01634">
    <property type="entry name" value="HisG"/>
    <property type="match status" value="1"/>
</dbReference>
<reference evidence="16" key="1">
    <citation type="submission" date="2018-05" db="EMBL/GenBank/DDBJ databases">
        <authorList>
            <person name="Lanie J.A."/>
            <person name="Ng W.-L."/>
            <person name="Kazmierczak K.M."/>
            <person name="Andrzejewski T.M."/>
            <person name="Davidsen T.M."/>
            <person name="Wayne K.J."/>
            <person name="Tettelin H."/>
            <person name="Glass J.I."/>
            <person name="Rusch D."/>
            <person name="Podicherti R."/>
            <person name="Tsui H.-C.T."/>
            <person name="Winkler M.E."/>
        </authorList>
    </citation>
    <scope>NUCLEOTIDE SEQUENCE</scope>
</reference>
<dbReference type="InterPro" id="IPR020621">
    <property type="entry name" value="ATP-PRT_HisG_long"/>
</dbReference>
<dbReference type="InterPro" id="IPR013115">
    <property type="entry name" value="HisG_C"/>
</dbReference>
<dbReference type="GO" id="GO:0000105">
    <property type="term" value="P:L-histidine biosynthetic process"/>
    <property type="evidence" value="ECO:0007669"/>
    <property type="project" value="UniProtKB-UniPathway"/>
</dbReference>
<evidence type="ECO:0000313" key="16">
    <source>
        <dbReference type="EMBL" id="SUZ61085.1"/>
    </source>
</evidence>
<evidence type="ECO:0000256" key="11">
    <source>
        <dbReference type="ARBA" id="ARBA00022840"/>
    </source>
</evidence>
<dbReference type="NCBIfam" id="TIGR00070">
    <property type="entry name" value="hisG"/>
    <property type="match status" value="1"/>
</dbReference>
<comment type="subcellular location">
    <subcellularLocation>
        <location evidence="2">Cytoplasm</location>
    </subcellularLocation>
</comment>
<dbReference type="InterPro" id="IPR015867">
    <property type="entry name" value="N-reg_PII/ATP_PRibTrfase_C"/>
</dbReference>